<evidence type="ECO:0008006" key="3">
    <source>
        <dbReference type="Google" id="ProtNLM"/>
    </source>
</evidence>
<dbReference type="RefSeq" id="WP_301161751.1">
    <property type="nucleotide sequence ID" value="NZ_JAUHTC010000091.1"/>
</dbReference>
<dbReference type="Proteomes" id="UP001172687">
    <property type="component" value="Unassembled WGS sequence"/>
</dbReference>
<gene>
    <name evidence="1" type="ORF">QYF68_26555</name>
</gene>
<protein>
    <recommendedName>
        <fullName evidence="3">Pyridoxamine 5'-phosphate oxidase putative domain-containing protein</fullName>
    </recommendedName>
</protein>
<sequence length="135" mass="15141">MTLGRSAPDGVEALVTVLSQLDGESDHRRPSGEIVPWFMVTDAASGVSTKISDRGIYSVHTFHPDYWEAKRYAREADDLILSLGPPYAAQERITLADGRIVKFDEVVQSLRPHESWYSDDLTRFIGRYAITGRLT</sequence>
<evidence type="ECO:0000313" key="2">
    <source>
        <dbReference type="Proteomes" id="UP001172687"/>
    </source>
</evidence>
<proteinExistence type="predicted"/>
<name>A0ABT8HKS4_MYCAO</name>
<organism evidence="1 2">
    <name type="scientific">Mycolicibacterium austroafricanum</name>
    <name type="common">Mycobacterium austroafricanum</name>
    <dbReference type="NCBI Taxonomy" id="39687"/>
    <lineage>
        <taxon>Bacteria</taxon>
        <taxon>Bacillati</taxon>
        <taxon>Actinomycetota</taxon>
        <taxon>Actinomycetes</taxon>
        <taxon>Mycobacteriales</taxon>
        <taxon>Mycobacteriaceae</taxon>
        <taxon>Mycolicibacterium</taxon>
    </lineage>
</organism>
<evidence type="ECO:0000313" key="1">
    <source>
        <dbReference type="EMBL" id="MDN4521355.1"/>
    </source>
</evidence>
<reference evidence="1" key="1">
    <citation type="submission" date="2023-07" db="EMBL/GenBank/DDBJ databases">
        <title>Degradation of tert-butanol by M. austroafricanum TBA100.</title>
        <authorList>
            <person name="Helbich S."/>
            <person name="Vainshtein Y."/>
        </authorList>
    </citation>
    <scope>NUCLEOTIDE SEQUENCE</scope>
    <source>
        <strain evidence="1">TBA100</strain>
    </source>
</reference>
<accession>A0ABT8HKS4</accession>
<keyword evidence="2" id="KW-1185">Reference proteome</keyword>
<dbReference type="EMBL" id="JAUHTC010000091">
    <property type="protein sequence ID" value="MDN4521355.1"/>
    <property type="molecule type" value="Genomic_DNA"/>
</dbReference>
<comment type="caution">
    <text evidence="1">The sequence shown here is derived from an EMBL/GenBank/DDBJ whole genome shotgun (WGS) entry which is preliminary data.</text>
</comment>